<dbReference type="EMBL" id="PKMF04000305">
    <property type="protein sequence ID" value="KAK7838543.1"/>
    <property type="molecule type" value="Genomic_DNA"/>
</dbReference>
<keyword evidence="2" id="KW-1185">Reference proteome</keyword>
<reference evidence="1 2" key="1">
    <citation type="journal article" date="2018" name="Sci. Data">
        <title>The draft genome sequence of cork oak.</title>
        <authorList>
            <person name="Ramos A.M."/>
            <person name="Usie A."/>
            <person name="Barbosa P."/>
            <person name="Barros P.M."/>
            <person name="Capote T."/>
            <person name="Chaves I."/>
            <person name="Simoes F."/>
            <person name="Abreu I."/>
            <person name="Carrasquinho I."/>
            <person name="Faro C."/>
            <person name="Guimaraes J.B."/>
            <person name="Mendonca D."/>
            <person name="Nobrega F."/>
            <person name="Rodrigues L."/>
            <person name="Saibo N.J.M."/>
            <person name="Varela M.C."/>
            <person name="Egas C."/>
            <person name="Matos J."/>
            <person name="Miguel C.M."/>
            <person name="Oliveira M.M."/>
            <person name="Ricardo C.P."/>
            <person name="Goncalves S."/>
        </authorList>
    </citation>
    <scope>NUCLEOTIDE SEQUENCE [LARGE SCALE GENOMIC DNA]</scope>
    <source>
        <strain evidence="2">cv. HL8</strain>
    </source>
</reference>
<name>A0AAW0KJ90_QUESU</name>
<evidence type="ECO:0000313" key="1">
    <source>
        <dbReference type="EMBL" id="KAK7838543.1"/>
    </source>
</evidence>
<dbReference type="AlphaFoldDB" id="A0AAW0KJ90"/>
<dbReference type="Proteomes" id="UP000237347">
    <property type="component" value="Unassembled WGS sequence"/>
</dbReference>
<gene>
    <name evidence="1" type="ORF">CFP56_019541</name>
</gene>
<accession>A0AAW0KJ90</accession>
<protein>
    <submittedName>
        <fullName evidence="1">Uncharacterized protein</fullName>
    </submittedName>
</protein>
<sequence>MLKPSGEELHRRSSLGSLEPELHFKKQVLSYSFRCPKPSIFHFAFTLFHLLAPFKFPLQPLKFKPRPPSCKTLFFFIST</sequence>
<comment type="caution">
    <text evidence="1">The sequence shown here is derived from an EMBL/GenBank/DDBJ whole genome shotgun (WGS) entry which is preliminary data.</text>
</comment>
<proteinExistence type="predicted"/>
<organism evidence="1 2">
    <name type="scientific">Quercus suber</name>
    <name type="common">Cork oak</name>
    <dbReference type="NCBI Taxonomy" id="58331"/>
    <lineage>
        <taxon>Eukaryota</taxon>
        <taxon>Viridiplantae</taxon>
        <taxon>Streptophyta</taxon>
        <taxon>Embryophyta</taxon>
        <taxon>Tracheophyta</taxon>
        <taxon>Spermatophyta</taxon>
        <taxon>Magnoliopsida</taxon>
        <taxon>eudicotyledons</taxon>
        <taxon>Gunneridae</taxon>
        <taxon>Pentapetalae</taxon>
        <taxon>rosids</taxon>
        <taxon>fabids</taxon>
        <taxon>Fagales</taxon>
        <taxon>Fagaceae</taxon>
        <taxon>Quercus</taxon>
    </lineage>
</organism>
<evidence type="ECO:0000313" key="2">
    <source>
        <dbReference type="Proteomes" id="UP000237347"/>
    </source>
</evidence>